<keyword evidence="2" id="KW-1133">Transmembrane helix</keyword>
<keyword evidence="2" id="KW-0812">Transmembrane</keyword>
<evidence type="ECO:0000256" key="1">
    <source>
        <dbReference type="SAM" id="Coils"/>
    </source>
</evidence>
<feature type="coiled-coil region" evidence="1">
    <location>
        <begin position="236"/>
        <end position="270"/>
    </location>
</feature>
<feature type="transmembrane region" description="Helical" evidence="2">
    <location>
        <begin position="32"/>
        <end position="55"/>
    </location>
</feature>
<protein>
    <submittedName>
        <fullName evidence="4">HlyD family secretion protein</fullName>
    </submittedName>
</protein>
<dbReference type="RefSeq" id="WP_369895097.1">
    <property type="nucleotide sequence ID" value="NZ_JBGFFX010000003.1"/>
</dbReference>
<dbReference type="InterPro" id="IPR058790">
    <property type="entry name" value="BSH_CusB"/>
</dbReference>
<evidence type="ECO:0000313" key="5">
    <source>
        <dbReference type="Proteomes" id="UP001565243"/>
    </source>
</evidence>
<dbReference type="InterPro" id="IPR050739">
    <property type="entry name" value="MFP"/>
</dbReference>
<evidence type="ECO:0000259" key="3">
    <source>
        <dbReference type="Pfam" id="PF25919"/>
    </source>
</evidence>
<evidence type="ECO:0000256" key="2">
    <source>
        <dbReference type="SAM" id="Phobius"/>
    </source>
</evidence>
<dbReference type="Gene3D" id="2.40.50.100">
    <property type="match status" value="1"/>
</dbReference>
<keyword evidence="1" id="KW-0175">Coiled coil</keyword>
<keyword evidence="2" id="KW-0472">Membrane</keyword>
<dbReference type="InterPro" id="IPR011053">
    <property type="entry name" value="Single_hybrid_motif"/>
</dbReference>
<feature type="domain" description="CusB-like barrel-sandwich hybrid" evidence="3">
    <location>
        <begin position="76"/>
        <end position="297"/>
    </location>
</feature>
<name>A0ABV4E5C8_9GAMM</name>
<dbReference type="EMBL" id="JBGFFX010000003">
    <property type="protein sequence ID" value="MEY8770125.1"/>
    <property type="molecule type" value="Genomic_DNA"/>
</dbReference>
<gene>
    <name evidence="4" type="ORF">AB6T85_06730</name>
</gene>
<dbReference type="Proteomes" id="UP001565243">
    <property type="component" value="Unassembled WGS sequence"/>
</dbReference>
<dbReference type="SUPFAM" id="SSF51230">
    <property type="entry name" value="Single hybrid motif"/>
    <property type="match status" value="1"/>
</dbReference>
<proteinExistence type="predicted"/>
<sequence>MDNNKNKSLFRSDALDYQRQKWTGKALLISKIPASVITGFCLLFLIVVILAMVFFDYSRRIDVDGEVITLPHAININSPQQGYITTTFVKVGDRVKKGDPLYELDVARITSSGNVSSAAVESIKIQTANLHAMIAKLESNKASTLENLQSQIDSYAKAHKETEKMVNSAREGVKKMNESLNNYEKYLKKGLITQDQLNYQRAQSLSQQSAYQALNSQSIQEKIQLSQLRSDKFTRAADFDNQIIQNKSQLSDLERQLAEYKANNSIIISAKLDGIIESLSVTPGQMVETGASLAQIKPVDNVHYFLLLWLPDNSLPYVKVQDGINIRYNAFPADKFGQFPGKIISISSVPASPQEMSTYSSGARQEKGSYYKVLVAINDIEFSDKGKKLQISGGLQARVIVFLEKKPLYQWAIAPINKIKNSVSGVVNDR</sequence>
<accession>A0ABV4E5C8</accession>
<reference evidence="4 5" key="1">
    <citation type="submission" date="2024-07" db="EMBL/GenBank/DDBJ databases">
        <authorList>
            <person name="Hebao G."/>
        </authorList>
    </citation>
    <scope>NUCLEOTIDE SEQUENCE [LARGE SCALE GENOMIC DNA]</scope>
    <source>
        <strain evidence="4 5">ACCC 02193</strain>
    </source>
</reference>
<keyword evidence="5" id="KW-1185">Reference proteome</keyword>
<evidence type="ECO:0000313" key="4">
    <source>
        <dbReference type="EMBL" id="MEY8770125.1"/>
    </source>
</evidence>
<organism evidence="4 5">
    <name type="scientific">Erwinia aeris</name>
    <dbReference type="NCBI Taxonomy" id="3239803"/>
    <lineage>
        <taxon>Bacteria</taxon>
        <taxon>Pseudomonadati</taxon>
        <taxon>Pseudomonadota</taxon>
        <taxon>Gammaproteobacteria</taxon>
        <taxon>Enterobacterales</taxon>
        <taxon>Erwiniaceae</taxon>
        <taxon>Erwinia</taxon>
    </lineage>
</organism>
<dbReference type="PANTHER" id="PTHR30386">
    <property type="entry name" value="MEMBRANE FUSION SUBUNIT OF EMRAB-TOLC MULTIDRUG EFFLUX PUMP"/>
    <property type="match status" value="1"/>
</dbReference>
<comment type="caution">
    <text evidence="4">The sequence shown here is derived from an EMBL/GenBank/DDBJ whole genome shotgun (WGS) entry which is preliminary data.</text>
</comment>
<dbReference type="PRINTS" id="PR01490">
    <property type="entry name" value="RTXTOXIND"/>
</dbReference>
<dbReference type="Pfam" id="PF25919">
    <property type="entry name" value="BSH_CusB"/>
    <property type="match status" value="1"/>
</dbReference>
<dbReference type="PANTHER" id="PTHR30386:SF28">
    <property type="entry name" value="EXPORTED PROTEIN"/>
    <property type="match status" value="1"/>
</dbReference>